<dbReference type="OrthoDB" id="7697131at2759"/>
<dbReference type="PANTHER" id="PTHR19446">
    <property type="entry name" value="REVERSE TRANSCRIPTASES"/>
    <property type="match status" value="1"/>
</dbReference>
<gene>
    <name evidence="2" type="ORF">TBRA_LOCUS13612</name>
</gene>
<protein>
    <recommendedName>
        <fullName evidence="1">Reverse transcriptase domain-containing protein</fullName>
    </recommendedName>
</protein>
<evidence type="ECO:0000313" key="3">
    <source>
        <dbReference type="Proteomes" id="UP000479190"/>
    </source>
</evidence>
<proteinExistence type="predicted"/>
<feature type="domain" description="Reverse transcriptase" evidence="1">
    <location>
        <begin position="358"/>
        <end position="639"/>
    </location>
</feature>
<sequence length="927" mass="106203">MSSYFGESVQQREKSRVLSLTQGGRLLLSHDGQLGALQRSWPRQMRCAMDLDRPGVHGRTEMTRGMRRSSCSLLSMLSFTNWTVLTDATTSDHRTILITVEEDVLHAAEGRTRYNTKRTSWHIFVKKFVEIMKFTLLNSPTEPTEIDVLLEKITNAITVAAKRSMPTKKRFPESLNWWNEQLNGQKKEVYRTRRQCQNEPAGPRKEHLKQKLKQLIRRYRCNAYRARTNSWKKFVEDSSRENPFGFIYKMCAHRLSTRNFCTSIVTETRTTTTWQDSMTAIMDSLFGPSEKVESNHALPMPDPLDQNSATEWTDIEVIGAIRSMKSNKAPGLDMVEVEFLKHLAAGGAVGPLTMLYNACRRCGYFPETWKTANVRVLIKGPDKDPTHPKSYRPICLLSVLSKVLERLICWRLKETMERPQFTSNRQFGFRVGGGTEDAINKMRELVSESNHPVVLALLFDITGAFDNIQWTSIIGELRRRQCPGNMLRLVASYLSGRRVSISNGFQTITRKISKGCPQGSVLGPNFWNACMDSVLIDLELHDFQVVAYADDIIVLIEGSGRRQLEAKAQAATDLIVRWCTKEGLQLSQTKTEMIMLKTSGFYCRSIKRTGLGGVRPPTVKISGKSIKYAENATYLGVTFGTDLDILKHIESTSTKTERIFSSIASLARANWGLGFRTISILYRAVYVPIMLYAAGTWCDLIKSTHRKKLLQSQRKALITMTKAYTTTSTNALQVLAGALPLDLLAKQQFYRFKVRKHIEFSYEDIEYRVADRDTQPNIDRQTLEDIDTQIRSEWSEHWRRSNDAPITKLYFPDISDRMDKTWIEADHYTNQFLTGHGDFQSKLHYFKLQNDDRCHCGAEDTPTHELVICQAYEEERRQLISRLKDEDGNQANLTERSLVSSRANFLAFRDFCKSVSMKKTELRRRPS</sequence>
<dbReference type="PROSITE" id="PS50878">
    <property type="entry name" value="RT_POL"/>
    <property type="match status" value="1"/>
</dbReference>
<dbReference type="AlphaFoldDB" id="A0A6H5IWS0"/>
<dbReference type="EMBL" id="CADCXV010001142">
    <property type="protein sequence ID" value="CAB0041969.1"/>
    <property type="molecule type" value="Genomic_DNA"/>
</dbReference>
<keyword evidence="3" id="KW-1185">Reference proteome</keyword>
<reference evidence="2 3" key="1">
    <citation type="submission" date="2020-02" db="EMBL/GenBank/DDBJ databases">
        <authorList>
            <person name="Ferguson B K."/>
        </authorList>
    </citation>
    <scope>NUCLEOTIDE SEQUENCE [LARGE SCALE GENOMIC DNA]</scope>
</reference>
<dbReference type="GO" id="GO:0071897">
    <property type="term" value="P:DNA biosynthetic process"/>
    <property type="evidence" value="ECO:0007669"/>
    <property type="project" value="UniProtKB-ARBA"/>
</dbReference>
<dbReference type="InterPro" id="IPR043502">
    <property type="entry name" value="DNA/RNA_pol_sf"/>
</dbReference>
<evidence type="ECO:0000313" key="2">
    <source>
        <dbReference type="EMBL" id="CAB0041969.1"/>
    </source>
</evidence>
<organism evidence="2 3">
    <name type="scientific">Trichogramma brassicae</name>
    <dbReference type="NCBI Taxonomy" id="86971"/>
    <lineage>
        <taxon>Eukaryota</taxon>
        <taxon>Metazoa</taxon>
        <taxon>Ecdysozoa</taxon>
        <taxon>Arthropoda</taxon>
        <taxon>Hexapoda</taxon>
        <taxon>Insecta</taxon>
        <taxon>Pterygota</taxon>
        <taxon>Neoptera</taxon>
        <taxon>Endopterygota</taxon>
        <taxon>Hymenoptera</taxon>
        <taxon>Apocrita</taxon>
        <taxon>Proctotrupomorpha</taxon>
        <taxon>Chalcidoidea</taxon>
        <taxon>Trichogrammatidae</taxon>
        <taxon>Trichogramma</taxon>
    </lineage>
</organism>
<evidence type="ECO:0000259" key="1">
    <source>
        <dbReference type="PROSITE" id="PS50878"/>
    </source>
</evidence>
<dbReference type="Pfam" id="PF00078">
    <property type="entry name" value="RVT_1"/>
    <property type="match status" value="1"/>
</dbReference>
<dbReference type="InterPro" id="IPR000477">
    <property type="entry name" value="RT_dom"/>
</dbReference>
<dbReference type="Proteomes" id="UP000479190">
    <property type="component" value="Unassembled WGS sequence"/>
</dbReference>
<dbReference type="SUPFAM" id="SSF56672">
    <property type="entry name" value="DNA/RNA polymerases"/>
    <property type="match status" value="1"/>
</dbReference>
<accession>A0A6H5IWS0</accession>
<dbReference type="CDD" id="cd01650">
    <property type="entry name" value="RT_nLTR_like"/>
    <property type="match status" value="1"/>
</dbReference>
<name>A0A6H5IWS0_9HYME</name>